<proteinExistence type="inferred from homology"/>
<dbReference type="PANTHER" id="PTHR42879">
    <property type="entry name" value="3-OXOACYL-(ACYL-CARRIER-PROTEIN) REDUCTASE"/>
    <property type="match status" value="1"/>
</dbReference>
<dbReference type="CDD" id="cd05233">
    <property type="entry name" value="SDR_c"/>
    <property type="match status" value="1"/>
</dbReference>
<dbReference type="InterPro" id="IPR002347">
    <property type="entry name" value="SDR_fam"/>
</dbReference>
<dbReference type="InterPro" id="IPR036291">
    <property type="entry name" value="NAD(P)-bd_dom_sf"/>
</dbReference>
<evidence type="ECO:0000313" key="3">
    <source>
        <dbReference type="Proteomes" id="UP000626210"/>
    </source>
</evidence>
<sequence length="221" mass="22494">MTGSSAGIGAAIARALLGQGWAVTGMDRAAATIDHAGYRHVQVDLADGMATEAAARAAEGVQAFVHAAGVLRVAPLGRLQPEDGARMWQLHVDAPSRIANILLPAMASAGHGRVVLIGSRVASGVASRSQYAATKAAMLALARSWAAEVVAQGVTVNVVSPAATRTGMLDDPARQTEQPKLPPMGRLIEPDEIAALVGFLLSPAAAPITGQDIRVCGGASL</sequence>
<evidence type="ECO:0000313" key="2">
    <source>
        <dbReference type="EMBL" id="GHC71138.1"/>
    </source>
</evidence>
<gene>
    <name evidence="2" type="ORF">GCM10007320_05910</name>
</gene>
<dbReference type="Gene3D" id="3.40.50.720">
    <property type="entry name" value="NAD(P)-binding Rossmann-like Domain"/>
    <property type="match status" value="1"/>
</dbReference>
<keyword evidence="3" id="KW-1185">Reference proteome</keyword>
<protein>
    <submittedName>
        <fullName evidence="2">Oxidoreductase</fullName>
    </submittedName>
</protein>
<dbReference type="SUPFAM" id="SSF51735">
    <property type="entry name" value="NAD(P)-binding Rossmann-fold domains"/>
    <property type="match status" value="1"/>
</dbReference>
<comment type="caution">
    <text evidence="2">The sequence shown here is derived from an EMBL/GenBank/DDBJ whole genome shotgun (WGS) entry which is preliminary data.</text>
</comment>
<reference evidence="3" key="1">
    <citation type="journal article" date="2019" name="Int. J. Syst. Evol. Microbiol.">
        <title>The Global Catalogue of Microorganisms (GCM) 10K type strain sequencing project: providing services to taxonomists for standard genome sequencing and annotation.</title>
        <authorList>
            <consortium name="The Broad Institute Genomics Platform"/>
            <consortium name="The Broad Institute Genome Sequencing Center for Infectious Disease"/>
            <person name="Wu L."/>
            <person name="Ma J."/>
        </authorList>
    </citation>
    <scope>NUCLEOTIDE SEQUENCE [LARGE SCALE GENOMIC DNA]</scope>
    <source>
        <strain evidence="3">KCTC 23314</strain>
    </source>
</reference>
<dbReference type="EMBL" id="BMYK01000002">
    <property type="protein sequence ID" value="GHC71138.1"/>
    <property type="molecule type" value="Genomic_DNA"/>
</dbReference>
<dbReference type="Pfam" id="PF13561">
    <property type="entry name" value="adh_short_C2"/>
    <property type="match status" value="1"/>
</dbReference>
<comment type="similarity">
    <text evidence="1">Belongs to the short-chain dehydrogenases/reductases (SDR) family.</text>
</comment>
<accession>A0ABQ3FX54</accession>
<dbReference type="InterPro" id="IPR050259">
    <property type="entry name" value="SDR"/>
</dbReference>
<dbReference type="PANTHER" id="PTHR42879:SF2">
    <property type="entry name" value="3-OXOACYL-[ACYL-CARRIER-PROTEIN] REDUCTASE FABG"/>
    <property type="match status" value="1"/>
</dbReference>
<dbReference type="Proteomes" id="UP000626210">
    <property type="component" value="Unassembled WGS sequence"/>
</dbReference>
<name>A0ABQ3FX54_9BURK</name>
<dbReference type="PRINTS" id="PR00081">
    <property type="entry name" value="GDHRDH"/>
</dbReference>
<evidence type="ECO:0000256" key="1">
    <source>
        <dbReference type="ARBA" id="ARBA00006484"/>
    </source>
</evidence>
<organism evidence="2 3">
    <name type="scientific">Pseudorhodoferax aquiterrae</name>
    <dbReference type="NCBI Taxonomy" id="747304"/>
    <lineage>
        <taxon>Bacteria</taxon>
        <taxon>Pseudomonadati</taxon>
        <taxon>Pseudomonadota</taxon>
        <taxon>Betaproteobacteria</taxon>
        <taxon>Burkholderiales</taxon>
        <taxon>Comamonadaceae</taxon>
    </lineage>
</organism>